<sequence length="234" mass="23486">MLLRAAIVMLVMLNLGAAGWWAFAPAAPREAPPREGPGLRLLTEAAPPAAQATRAPSAPATPSDAPAVTAAPVPSAPPAAASPAAASCLRFGPFADAPARDAAQAALDALGASVRAVPAAARSTRGWKVFLPPQPSREAAQALAERLQASGVRDLFVLSGGEDANGIALGRFSSEAGARRRAEELAAKGVQAQVAPVEPAAGVGWLDARLPADVEPARLAAIAPARAQACSAAR</sequence>
<dbReference type="Proteomes" id="UP000295414">
    <property type="component" value="Unassembled WGS sequence"/>
</dbReference>
<evidence type="ECO:0000313" key="3">
    <source>
        <dbReference type="EMBL" id="TCT21630.1"/>
    </source>
</evidence>
<reference evidence="3 4" key="1">
    <citation type="submission" date="2019-03" db="EMBL/GenBank/DDBJ databases">
        <title>Genomic Encyclopedia of Type Strains, Phase IV (KMG-IV): sequencing the most valuable type-strain genomes for metagenomic binning, comparative biology and taxonomic classification.</title>
        <authorList>
            <person name="Goeker M."/>
        </authorList>
    </citation>
    <scope>NUCLEOTIDE SEQUENCE [LARGE SCALE GENOMIC DNA]</scope>
    <source>
        <strain evidence="3 4">DSM 13605</strain>
    </source>
</reference>
<dbReference type="EMBL" id="SMAP01000009">
    <property type="protein sequence ID" value="TCT21630.1"/>
    <property type="molecule type" value="Genomic_DNA"/>
</dbReference>
<evidence type="ECO:0000256" key="1">
    <source>
        <dbReference type="SAM" id="MobiDB-lite"/>
    </source>
</evidence>
<gene>
    <name evidence="3" type="ORF">EDC34_10950</name>
</gene>
<dbReference type="AlphaFoldDB" id="A0A4R3MY93"/>
<feature type="domain" description="SPOR" evidence="2">
    <location>
        <begin position="121"/>
        <end position="199"/>
    </location>
</feature>
<keyword evidence="4" id="KW-1185">Reference proteome</keyword>
<dbReference type="RefSeq" id="WP_114960737.1">
    <property type="nucleotide sequence ID" value="NZ_MSZW01000003.1"/>
</dbReference>
<dbReference type="SUPFAM" id="SSF110997">
    <property type="entry name" value="Sporulation related repeat"/>
    <property type="match status" value="1"/>
</dbReference>
<dbReference type="InterPro" id="IPR036680">
    <property type="entry name" value="SPOR-like_sf"/>
</dbReference>
<feature type="region of interest" description="Disordered" evidence="1">
    <location>
        <begin position="46"/>
        <end position="76"/>
    </location>
</feature>
<evidence type="ECO:0000259" key="2">
    <source>
        <dbReference type="PROSITE" id="PS51724"/>
    </source>
</evidence>
<accession>A0A4R3MY93</accession>
<evidence type="ECO:0000313" key="4">
    <source>
        <dbReference type="Proteomes" id="UP000295414"/>
    </source>
</evidence>
<name>A0A4R3MY93_9GAMM</name>
<protein>
    <recommendedName>
        <fullName evidence="2">SPOR domain-containing protein</fullName>
    </recommendedName>
</protein>
<dbReference type="GO" id="GO:0042834">
    <property type="term" value="F:peptidoglycan binding"/>
    <property type="evidence" value="ECO:0007669"/>
    <property type="project" value="InterPro"/>
</dbReference>
<dbReference type="PROSITE" id="PS51724">
    <property type="entry name" value="SPOR"/>
    <property type="match status" value="1"/>
</dbReference>
<comment type="caution">
    <text evidence="3">The sequence shown here is derived from an EMBL/GenBank/DDBJ whole genome shotgun (WGS) entry which is preliminary data.</text>
</comment>
<organism evidence="3 4">
    <name type="scientific">Thermomonas haemolytica</name>
    <dbReference type="NCBI Taxonomy" id="141949"/>
    <lineage>
        <taxon>Bacteria</taxon>
        <taxon>Pseudomonadati</taxon>
        <taxon>Pseudomonadota</taxon>
        <taxon>Gammaproteobacteria</taxon>
        <taxon>Lysobacterales</taxon>
        <taxon>Lysobacteraceae</taxon>
        <taxon>Thermomonas</taxon>
    </lineage>
</organism>
<proteinExistence type="predicted"/>
<dbReference type="InterPro" id="IPR007730">
    <property type="entry name" value="SPOR-like_dom"/>
</dbReference>